<organism evidence="2 3">
    <name type="scientific">Saliniradius amylolyticus</name>
    <dbReference type="NCBI Taxonomy" id="2183582"/>
    <lineage>
        <taxon>Bacteria</taxon>
        <taxon>Pseudomonadati</taxon>
        <taxon>Pseudomonadota</taxon>
        <taxon>Gammaproteobacteria</taxon>
        <taxon>Alteromonadales</taxon>
        <taxon>Alteromonadaceae</taxon>
        <taxon>Saliniradius</taxon>
    </lineage>
</organism>
<keyword evidence="1" id="KW-0812">Transmembrane</keyword>
<name>A0A2S2E281_9ALTE</name>
<dbReference type="SUPFAM" id="SSF82866">
    <property type="entry name" value="Multidrug efflux transporter AcrB transmembrane domain"/>
    <property type="match status" value="2"/>
</dbReference>
<feature type="transmembrane region" description="Helical" evidence="1">
    <location>
        <begin position="1022"/>
        <end position="1040"/>
    </location>
</feature>
<dbReference type="GO" id="GO:0042910">
    <property type="term" value="F:xenobiotic transmembrane transporter activity"/>
    <property type="evidence" value="ECO:0007669"/>
    <property type="project" value="TreeGrafter"/>
</dbReference>
<feature type="transmembrane region" description="Helical" evidence="1">
    <location>
        <begin position="434"/>
        <end position="455"/>
    </location>
</feature>
<dbReference type="EMBL" id="CP029347">
    <property type="protein sequence ID" value="AWL11751.1"/>
    <property type="molecule type" value="Genomic_DNA"/>
</dbReference>
<proteinExistence type="predicted"/>
<keyword evidence="3" id="KW-1185">Reference proteome</keyword>
<feature type="transmembrane region" description="Helical" evidence="1">
    <location>
        <begin position="12"/>
        <end position="34"/>
    </location>
</feature>
<feature type="transmembrane region" description="Helical" evidence="1">
    <location>
        <begin position="363"/>
        <end position="381"/>
    </location>
</feature>
<dbReference type="Gene3D" id="1.20.1640.10">
    <property type="entry name" value="Multidrug efflux transporter AcrB transmembrane domain"/>
    <property type="match status" value="2"/>
</dbReference>
<dbReference type="InterPro" id="IPR001036">
    <property type="entry name" value="Acrflvin-R"/>
</dbReference>
<evidence type="ECO:0000313" key="2">
    <source>
        <dbReference type="EMBL" id="AWL11751.1"/>
    </source>
</evidence>
<feature type="transmembrane region" description="Helical" evidence="1">
    <location>
        <begin position="946"/>
        <end position="966"/>
    </location>
</feature>
<sequence length="1093" mass="119661">MKLVDIAVKRPVTVWMFTFAVVLFGMVSLSKLSLNLLPELSYPTLTIRTDYTGAAPAEVEQLVSKPIEESIGVVQGVRRVTSRSKAGQSDVILEFNWGTDMDMASLDVREKLDTLRLPLDVEKPLLLRFNPSMDPILRYGLSPKGDQDLDEDTTKGLRNYAEEQIKRKLESVEGVASVQVGGGLENEIQILVDQQKASQLNIGLEQIIDRIKAENINTSGGRVEDGAKEYLVRTLNEFTQLDQIRDLFIATRGGRNIRLGDLAIIKDSHKERDSVTRFNGREGVEIAIYKEGDANTVQVAENVAQRLKQFDTSLPEDYQFTQLYDQSRFISNAISEVQSAAIVGGLLAMVVLYLFLNNIWPTLIISLSIPVSVIATFNLMLGNGISLNMMSLGGIALAIGLLVDNAIVVLENIDRQKKHQPNPFKAAAIGTKEVSTAITASTLTTIAVFFPLVFVEGIAGQLFSDQALTVTFALAVSLVVALTLIPMLAAREKSEQAKAYQQQIDLGPSTPWQPSSRLGKLWYWLTLPLRWLVRGVFYYLPLVFSSAGLTLFRALKWVASKLVSPLLWSFNRLYQAVESAYLKLLPGALKQRLLVLGSIVVISGASLALLPRLGMELLPSMAQGEFYVEVTLPTGAPIEQTDKVLAKLADFTQGLEGVERTYSLAGTGSLMNASPSQGGDYWGKLNVVLNEGTDAATIEQVQAQMRQFLRQQASVTARFDQPALFSFATPLTIELRGYDLNQLALARDRVLEAMQDNRRFTDIESSLQSGHPELSIQFNHGRLAQLGLTAPQVSQLIAAKVEGEVASRYTIDDRKVDILVRTQQRQRDSIEDISAMIVNPGQTPAIPLEAVADIRMDTGPSEITRIGQERVAVISANLAFGDLSEAVAEARRLLTQVTLPATINANVAGQSEEMDVSFKSLQFALLLAVFMVYLVMASQFESLLHPFLILFTVPLAGAGSIYGLLITGTSISVVVFIGLIMLAGIVVNNAIVLVDRINQLRDSGMDKHNAIMDAAHSRLRPILMTTLTTTLGLLPMAIGLGEGAEVRTPMAVTVIFGLLFATVLTLILIPVLYSLFDRKVFAEQVEGAQHESA</sequence>
<feature type="transmembrane region" description="Helical" evidence="1">
    <location>
        <begin position="1052"/>
        <end position="1076"/>
    </location>
</feature>
<dbReference type="PRINTS" id="PR00702">
    <property type="entry name" value="ACRIFLAVINRP"/>
</dbReference>
<dbReference type="KEGG" id="salh:HMF8227_01273"/>
<feature type="transmembrane region" description="Helical" evidence="1">
    <location>
        <begin position="923"/>
        <end position="940"/>
    </location>
</feature>
<dbReference type="GO" id="GO:0005886">
    <property type="term" value="C:plasma membrane"/>
    <property type="evidence" value="ECO:0007669"/>
    <property type="project" value="TreeGrafter"/>
</dbReference>
<dbReference type="Pfam" id="PF00873">
    <property type="entry name" value="ACR_tran"/>
    <property type="match status" value="2"/>
</dbReference>
<dbReference type="SUPFAM" id="SSF82714">
    <property type="entry name" value="Multidrug efflux transporter AcrB TolC docking domain, DN and DC subdomains"/>
    <property type="match status" value="2"/>
</dbReference>
<evidence type="ECO:0000256" key="1">
    <source>
        <dbReference type="SAM" id="Phobius"/>
    </source>
</evidence>
<dbReference type="InterPro" id="IPR027463">
    <property type="entry name" value="AcrB_DN_DC_subdom"/>
</dbReference>
<reference evidence="2 3" key="1">
    <citation type="submission" date="2018-05" db="EMBL/GenBank/DDBJ databases">
        <title>Salinimonas sp. HMF8227 Genome sequencing and assembly.</title>
        <authorList>
            <person name="Kang H."/>
            <person name="Kang J."/>
            <person name="Cha I."/>
            <person name="Kim H."/>
            <person name="Joh K."/>
        </authorList>
    </citation>
    <scope>NUCLEOTIDE SEQUENCE [LARGE SCALE GENOMIC DNA]</scope>
    <source>
        <strain evidence="2 3">HMF8227</strain>
    </source>
</reference>
<feature type="transmembrane region" description="Helical" evidence="1">
    <location>
        <begin position="467"/>
        <end position="489"/>
    </location>
</feature>
<dbReference type="AlphaFoldDB" id="A0A2S2E281"/>
<gene>
    <name evidence="2" type="ORF">HMF8227_01273</name>
</gene>
<keyword evidence="1" id="KW-1133">Transmembrane helix</keyword>
<dbReference type="SUPFAM" id="SSF82693">
    <property type="entry name" value="Multidrug efflux transporter AcrB pore domain, PN1, PN2, PC1 and PC2 subdomains"/>
    <property type="match status" value="2"/>
</dbReference>
<evidence type="ECO:0000313" key="3">
    <source>
        <dbReference type="Proteomes" id="UP000245728"/>
    </source>
</evidence>
<protein>
    <submittedName>
        <fullName evidence="2">Antibiotic efflux pump membrane transporter ArpB</fullName>
    </submittedName>
</protein>
<dbReference type="PANTHER" id="PTHR32063:SF0">
    <property type="entry name" value="SWARMING MOTILITY PROTEIN SWRC"/>
    <property type="match status" value="1"/>
</dbReference>
<feature type="transmembrane region" description="Helical" evidence="1">
    <location>
        <begin position="593"/>
        <end position="611"/>
    </location>
</feature>
<dbReference type="Gene3D" id="3.30.70.1440">
    <property type="entry name" value="Multidrug efflux transporter AcrB pore domain"/>
    <property type="match status" value="1"/>
</dbReference>
<feature type="transmembrane region" description="Helical" evidence="1">
    <location>
        <begin position="337"/>
        <end position="356"/>
    </location>
</feature>
<keyword evidence="1" id="KW-0472">Membrane</keyword>
<dbReference type="Proteomes" id="UP000245728">
    <property type="component" value="Chromosome"/>
</dbReference>
<dbReference type="RefSeq" id="WP_109339369.1">
    <property type="nucleotide sequence ID" value="NZ_CP029347.1"/>
</dbReference>
<accession>A0A2S2E281</accession>
<dbReference type="Gene3D" id="3.30.70.1320">
    <property type="entry name" value="Multidrug efflux transporter AcrB pore domain like"/>
    <property type="match status" value="1"/>
</dbReference>
<dbReference type="Gene3D" id="3.30.2090.10">
    <property type="entry name" value="Multidrug efflux transporter AcrB TolC docking domain, DN and DC subdomains"/>
    <property type="match status" value="2"/>
</dbReference>
<feature type="transmembrane region" description="Helical" evidence="1">
    <location>
        <begin position="393"/>
        <end position="413"/>
    </location>
</feature>
<dbReference type="PANTHER" id="PTHR32063">
    <property type="match status" value="1"/>
</dbReference>
<dbReference type="Gene3D" id="3.30.70.1430">
    <property type="entry name" value="Multidrug efflux transporter AcrB pore domain"/>
    <property type="match status" value="2"/>
</dbReference>
<dbReference type="OrthoDB" id="5287122at2"/>
<feature type="transmembrane region" description="Helical" evidence="1">
    <location>
        <begin position="973"/>
        <end position="994"/>
    </location>
</feature>